<keyword evidence="6 15" id="KW-0808">Transferase</keyword>
<keyword evidence="4 15" id="KW-0285">Flavoprotein</keyword>
<evidence type="ECO:0000256" key="9">
    <source>
        <dbReference type="ARBA" id="ARBA00022777"/>
    </source>
</evidence>
<dbReference type="Gene3D" id="3.40.50.620">
    <property type="entry name" value="HUPs"/>
    <property type="match status" value="1"/>
</dbReference>
<evidence type="ECO:0000256" key="5">
    <source>
        <dbReference type="ARBA" id="ARBA00022643"/>
    </source>
</evidence>
<dbReference type="InterPro" id="IPR023465">
    <property type="entry name" value="Riboflavin_kinase_dom_sf"/>
</dbReference>
<evidence type="ECO:0000313" key="18">
    <source>
        <dbReference type="Proteomes" id="UP001626537"/>
    </source>
</evidence>
<dbReference type="NCBIfam" id="TIGR00083">
    <property type="entry name" value="ribF"/>
    <property type="match status" value="1"/>
</dbReference>
<dbReference type="InterPro" id="IPR014729">
    <property type="entry name" value="Rossmann-like_a/b/a_fold"/>
</dbReference>
<evidence type="ECO:0000256" key="4">
    <source>
        <dbReference type="ARBA" id="ARBA00022630"/>
    </source>
</evidence>
<dbReference type="InterPro" id="IPR015865">
    <property type="entry name" value="Riboflavin_kinase_bac/euk"/>
</dbReference>
<keyword evidence="18" id="KW-1185">Reference proteome</keyword>
<evidence type="ECO:0000256" key="3">
    <source>
        <dbReference type="ARBA" id="ARBA00005201"/>
    </source>
</evidence>
<feature type="domain" description="Riboflavin kinase" evidence="16">
    <location>
        <begin position="183"/>
        <end position="308"/>
    </location>
</feature>
<keyword evidence="9 15" id="KW-0418">Kinase</keyword>
<accession>A0ABZ0I1T8</accession>
<evidence type="ECO:0000256" key="1">
    <source>
        <dbReference type="ARBA" id="ARBA00002121"/>
    </source>
</evidence>
<dbReference type="GO" id="GO:0008531">
    <property type="term" value="F:riboflavin kinase activity"/>
    <property type="evidence" value="ECO:0007669"/>
    <property type="project" value="UniProtKB-EC"/>
</dbReference>
<protein>
    <recommendedName>
        <fullName evidence="15">Riboflavin biosynthesis protein</fullName>
    </recommendedName>
    <domain>
        <recommendedName>
            <fullName evidence="15">Riboflavin kinase</fullName>
            <ecNumber evidence="15">2.7.1.26</ecNumber>
        </recommendedName>
        <alternativeName>
            <fullName evidence="15">Flavokinase</fullName>
        </alternativeName>
    </domain>
    <domain>
        <recommendedName>
            <fullName evidence="15">FMN adenylyltransferase</fullName>
            <ecNumber evidence="15">2.7.7.2</ecNumber>
        </recommendedName>
        <alternativeName>
            <fullName evidence="15">FAD pyrophosphorylase</fullName>
        </alternativeName>
        <alternativeName>
            <fullName evidence="15">FAD synthase</fullName>
        </alternativeName>
    </domain>
</protein>
<dbReference type="NCBIfam" id="NF004159">
    <property type="entry name" value="PRK05627.1-2"/>
    <property type="match status" value="1"/>
</dbReference>
<dbReference type="Proteomes" id="UP001626537">
    <property type="component" value="Chromosome"/>
</dbReference>
<evidence type="ECO:0000256" key="15">
    <source>
        <dbReference type="PIRNR" id="PIRNR004491"/>
    </source>
</evidence>
<dbReference type="NCBIfam" id="NF004163">
    <property type="entry name" value="PRK05627.1-6"/>
    <property type="match status" value="1"/>
</dbReference>
<keyword evidence="5 15" id="KW-0288">FMN</keyword>
<dbReference type="InterPro" id="IPR015864">
    <property type="entry name" value="FAD_synthase"/>
</dbReference>
<dbReference type="PANTHER" id="PTHR22749:SF6">
    <property type="entry name" value="RIBOFLAVIN KINASE"/>
    <property type="match status" value="1"/>
</dbReference>
<evidence type="ECO:0000313" key="17">
    <source>
        <dbReference type="EMBL" id="WOJ93457.1"/>
    </source>
</evidence>
<comment type="catalytic activity">
    <reaction evidence="14 15">
        <text>FMN + ATP + H(+) = FAD + diphosphate</text>
        <dbReference type="Rhea" id="RHEA:17237"/>
        <dbReference type="ChEBI" id="CHEBI:15378"/>
        <dbReference type="ChEBI" id="CHEBI:30616"/>
        <dbReference type="ChEBI" id="CHEBI:33019"/>
        <dbReference type="ChEBI" id="CHEBI:57692"/>
        <dbReference type="ChEBI" id="CHEBI:58210"/>
        <dbReference type="EC" id="2.7.7.2"/>
    </reaction>
</comment>
<keyword evidence="8 15" id="KW-0547">Nucleotide-binding</keyword>
<dbReference type="SUPFAM" id="SSF82114">
    <property type="entry name" value="Riboflavin kinase-like"/>
    <property type="match status" value="1"/>
</dbReference>
<dbReference type="EC" id="2.7.1.26" evidence="15"/>
<keyword evidence="12" id="KW-0511">Multifunctional enzyme</keyword>
<dbReference type="EC" id="2.7.7.2" evidence="15"/>
<evidence type="ECO:0000256" key="8">
    <source>
        <dbReference type="ARBA" id="ARBA00022741"/>
    </source>
</evidence>
<name>A0ABZ0I1T8_9GAMM</name>
<evidence type="ECO:0000256" key="10">
    <source>
        <dbReference type="ARBA" id="ARBA00022827"/>
    </source>
</evidence>
<dbReference type="Gene3D" id="2.40.30.30">
    <property type="entry name" value="Riboflavin kinase-like"/>
    <property type="match status" value="1"/>
</dbReference>
<dbReference type="SUPFAM" id="SSF52374">
    <property type="entry name" value="Nucleotidylyl transferase"/>
    <property type="match status" value="1"/>
</dbReference>
<dbReference type="EMBL" id="CP136864">
    <property type="protein sequence ID" value="WOJ93457.1"/>
    <property type="molecule type" value="Genomic_DNA"/>
</dbReference>
<dbReference type="PANTHER" id="PTHR22749">
    <property type="entry name" value="RIBOFLAVIN KINASE/FMN ADENYLYLTRANSFERASE"/>
    <property type="match status" value="1"/>
</dbReference>
<dbReference type="Pfam" id="PF06574">
    <property type="entry name" value="FAD_syn"/>
    <property type="match status" value="1"/>
</dbReference>
<comment type="similarity">
    <text evidence="15">Belongs to the ribF family.</text>
</comment>
<evidence type="ECO:0000256" key="12">
    <source>
        <dbReference type="ARBA" id="ARBA00023268"/>
    </source>
</evidence>
<evidence type="ECO:0000256" key="2">
    <source>
        <dbReference type="ARBA" id="ARBA00004726"/>
    </source>
</evidence>
<evidence type="ECO:0000256" key="11">
    <source>
        <dbReference type="ARBA" id="ARBA00022840"/>
    </source>
</evidence>
<gene>
    <name evidence="17" type="primary">ribF</name>
    <name evidence="17" type="ORF">R0135_16975</name>
</gene>
<organism evidence="17 18">
    <name type="scientific">Congregibacter variabilis</name>
    <dbReference type="NCBI Taxonomy" id="3081200"/>
    <lineage>
        <taxon>Bacteria</taxon>
        <taxon>Pseudomonadati</taxon>
        <taxon>Pseudomonadota</taxon>
        <taxon>Gammaproteobacteria</taxon>
        <taxon>Cellvibrionales</taxon>
        <taxon>Halieaceae</taxon>
        <taxon>Congregibacter</taxon>
    </lineage>
</organism>
<dbReference type="SMART" id="SM00904">
    <property type="entry name" value="Flavokinase"/>
    <property type="match status" value="1"/>
</dbReference>
<comment type="function">
    <text evidence="1">Catalyzes the phosphorylation of riboflavin to FMN followed by the adenylation of FMN to FAD.</text>
</comment>
<evidence type="ECO:0000259" key="16">
    <source>
        <dbReference type="SMART" id="SM00904"/>
    </source>
</evidence>
<dbReference type="CDD" id="cd02064">
    <property type="entry name" value="FAD_synthetase_N"/>
    <property type="match status" value="1"/>
</dbReference>
<keyword evidence="11 15" id="KW-0067">ATP-binding</keyword>
<dbReference type="InterPro" id="IPR002606">
    <property type="entry name" value="Riboflavin_kinase_bac"/>
</dbReference>
<comment type="pathway">
    <text evidence="2 15">Cofactor biosynthesis; FAD biosynthesis; FAD from FMN: step 1/1.</text>
</comment>
<keyword evidence="7 15" id="KW-0548">Nucleotidyltransferase</keyword>
<evidence type="ECO:0000256" key="7">
    <source>
        <dbReference type="ARBA" id="ARBA00022695"/>
    </source>
</evidence>
<keyword evidence="10 15" id="KW-0274">FAD</keyword>
<dbReference type="GO" id="GO:0003919">
    <property type="term" value="F:FMN adenylyltransferase activity"/>
    <property type="evidence" value="ECO:0007669"/>
    <property type="project" value="UniProtKB-EC"/>
</dbReference>
<dbReference type="RefSeq" id="WP_407348106.1">
    <property type="nucleotide sequence ID" value="NZ_CP136864.1"/>
</dbReference>
<evidence type="ECO:0000256" key="14">
    <source>
        <dbReference type="ARBA" id="ARBA00049494"/>
    </source>
</evidence>
<dbReference type="InterPro" id="IPR023468">
    <property type="entry name" value="Riboflavin_kinase"/>
</dbReference>
<evidence type="ECO:0000256" key="6">
    <source>
        <dbReference type="ARBA" id="ARBA00022679"/>
    </source>
</evidence>
<dbReference type="Pfam" id="PF01687">
    <property type="entry name" value="Flavokinase"/>
    <property type="match status" value="1"/>
</dbReference>
<evidence type="ECO:0000256" key="13">
    <source>
        <dbReference type="ARBA" id="ARBA00047880"/>
    </source>
</evidence>
<comment type="catalytic activity">
    <reaction evidence="13 15">
        <text>riboflavin + ATP = FMN + ADP + H(+)</text>
        <dbReference type="Rhea" id="RHEA:14357"/>
        <dbReference type="ChEBI" id="CHEBI:15378"/>
        <dbReference type="ChEBI" id="CHEBI:30616"/>
        <dbReference type="ChEBI" id="CHEBI:57986"/>
        <dbReference type="ChEBI" id="CHEBI:58210"/>
        <dbReference type="ChEBI" id="CHEBI:456216"/>
        <dbReference type="EC" id="2.7.1.26"/>
    </reaction>
</comment>
<reference evidence="17 18" key="1">
    <citation type="submission" date="2023-10" db="EMBL/GenBank/DDBJ databases">
        <title>Two novel species belonging to the OM43/NOR5 clade.</title>
        <authorList>
            <person name="Park M."/>
        </authorList>
    </citation>
    <scope>NUCLEOTIDE SEQUENCE [LARGE SCALE GENOMIC DNA]</scope>
    <source>
        <strain evidence="17 18">IMCC43200</strain>
    </source>
</reference>
<sequence>MELLRGLKGLRPQHRPCVATIGAFDGVHLGHQAVVAQLAEQGRKYDLPTTVVTFEPLPREYLAADTAPARLQSFRERFEALAALGVDRLLCLRFDEKLRQMSAEQFADQVFVTGLGVRSLVLGDDFRFGHDREGGFSLMQAIGEREGFTTLATKTLEFEGDRISSTRLRNALATGDFVTSRACLGRDYEICGRVIFGRQLGRQIGTPTANIALRRGSVPLSGVFAVTVNGPGLSDAPAIANVGVRPTLSAGSRANLEVHILDGDHALYGERLRVRFLHKVREEQRFESVDVLKAQIHEDIDGARRWFASSVKDR</sequence>
<dbReference type="PIRSF" id="PIRSF004491">
    <property type="entry name" value="FAD_Synth"/>
    <property type="match status" value="1"/>
</dbReference>
<proteinExistence type="inferred from homology"/>
<comment type="pathway">
    <text evidence="3 15">Cofactor biosynthesis; FMN biosynthesis; FMN from riboflavin (ATP route): step 1/1.</text>
</comment>